<dbReference type="Proteomes" id="UP001189624">
    <property type="component" value="Chromosome 11"/>
</dbReference>
<reference evidence="1" key="1">
    <citation type="submission" date="2023-10" db="EMBL/GenBank/DDBJ databases">
        <authorList>
            <person name="Domelevo Entfellner J.-B."/>
        </authorList>
    </citation>
    <scope>NUCLEOTIDE SEQUENCE</scope>
</reference>
<dbReference type="AlphaFoldDB" id="A0AA86W4N9"/>
<protein>
    <submittedName>
        <fullName evidence="1">Uncharacterized protein</fullName>
    </submittedName>
</protein>
<dbReference type="Gramene" id="rna-AYBTSS11_LOCUS30606">
    <property type="protein sequence ID" value="CAJ1978412.1"/>
    <property type="gene ID" value="gene-AYBTSS11_LOCUS30606"/>
</dbReference>
<evidence type="ECO:0000313" key="2">
    <source>
        <dbReference type="Proteomes" id="UP001189624"/>
    </source>
</evidence>
<name>A0AA86W4N9_9FABA</name>
<sequence>MEESQVHKNNQIRQAFQSMVLDDWAETLFKVLVRGYYLKNNYNSHTSSDAKHVGKHLEQSLHQNSDGCFSALQVIICP</sequence>
<organism evidence="1 2">
    <name type="scientific">Sphenostylis stenocarpa</name>
    <dbReference type="NCBI Taxonomy" id="92480"/>
    <lineage>
        <taxon>Eukaryota</taxon>
        <taxon>Viridiplantae</taxon>
        <taxon>Streptophyta</taxon>
        <taxon>Embryophyta</taxon>
        <taxon>Tracheophyta</taxon>
        <taxon>Spermatophyta</taxon>
        <taxon>Magnoliopsida</taxon>
        <taxon>eudicotyledons</taxon>
        <taxon>Gunneridae</taxon>
        <taxon>Pentapetalae</taxon>
        <taxon>rosids</taxon>
        <taxon>fabids</taxon>
        <taxon>Fabales</taxon>
        <taxon>Fabaceae</taxon>
        <taxon>Papilionoideae</taxon>
        <taxon>50 kb inversion clade</taxon>
        <taxon>NPAAA clade</taxon>
        <taxon>indigoferoid/millettioid clade</taxon>
        <taxon>Phaseoleae</taxon>
        <taxon>Sphenostylis</taxon>
    </lineage>
</organism>
<proteinExistence type="predicted"/>
<evidence type="ECO:0000313" key="1">
    <source>
        <dbReference type="EMBL" id="CAJ1978412.1"/>
    </source>
</evidence>
<gene>
    <name evidence="1" type="ORF">AYBTSS11_LOCUS30606</name>
</gene>
<keyword evidence="2" id="KW-1185">Reference proteome</keyword>
<accession>A0AA86W4N9</accession>
<dbReference type="EMBL" id="OY731408">
    <property type="protein sequence ID" value="CAJ1978412.1"/>
    <property type="molecule type" value="Genomic_DNA"/>
</dbReference>